<feature type="compositionally biased region" description="Pro residues" evidence="1">
    <location>
        <begin position="1"/>
        <end position="21"/>
    </location>
</feature>
<name>A0A6L2J7P5_TANCI</name>
<dbReference type="EMBL" id="BKCJ010000408">
    <property type="protein sequence ID" value="GEU32919.1"/>
    <property type="molecule type" value="Genomic_DNA"/>
</dbReference>
<feature type="region of interest" description="Disordered" evidence="1">
    <location>
        <begin position="84"/>
        <end position="108"/>
    </location>
</feature>
<proteinExistence type="predicted"/>
<sequence>MTPSSPPSTPTTAAIPPPPAPQQQRRLSPAAAATMVGCGWRIGHHRRGAVRGQTTIVVAVGRWYNHHSRTLWCWAMMAQPLVKHRGGQPSKTTTMVAAEPTLTTTAAP</sequence>
<evidence type="ECO:0000256" key="1">
    <source>
        <dbReference type="SAM" id="MobiDB-lite"/>
    </source>
</evidence>
<gene>
    <name evidence="2" type="ORF">Tci_004897</name>
</gene>
<reference evidence="2" key="1">
    <citation type="journal article" date="2019" name="Sci. Rep.">
        <title>Draft genome of Tanacetum cinerariifolium, the natural source of mosquito coil.</title>
        <authorList>
            <person name="Yamashiro T."/>
            <person name="Shiraishi A."/>
            <person name="Satake H."/>
            <person name="Nakayama K."/>
        </authorList>
    </citation>
    <scope>NUCLEOTIDE SEQUENCE</scope>
</reference>
<organism evidence="2">
    <name type="scientific">Tanacetum cinerariifolium</name>
    <name type="common">Dalmatian daisy</name>
    <name type="synonym">Chrysanthemum cinerariifolium</name>
    <dbReference type="NCBI Taxonomy" id="118510"/>
    <lineage>
        <taxon>Eukaryota</taxon>
        <taxon>Viridiplantae</taxon>
        <taxon>Streptophyta</taxon>
        <taxon>Embryophyta</taxon>
        <taxon>Tracheophyta</taxon>
        <taxon>Spermatophyta</taxon>
        <taxon>Magnoliopsida</taxon>
        <taxon>eudicotyledons</taxon>
        <taxon>Gunneridae</taxon>
        <taxon>Pentapetalae</taxon>
        <taxon>asterids</taxon>
        <taxon>campanulids</taxon>
        <taxon>Asterales</taxon>
        <taxon>Asteraceae</taxon>
        <taxon>Asteroideae</taxon>
        <taxon>Anthemideae</taxon>
        <taxon>Anthemidinae</taxon>
        <taxon>Tanacetum</taxon>
    </lineage>
</organism>
<feature type="compositionally biased region" description="Low complexity" evidence="1">
    <location>
        <begin position="22"/>
        <end position="31"/>
    </location>
</feature>
<evidence type="ECO:0000313" key="2">
    <source>
        <dbReference type="EMBL" id="GEU32919.1"/>
    </source>
</evidence>
<dbReference type="AlphaFoldDB" id="A0A6L2J7P5"/>
<protein>
    <submittedName>
        <fullName evidence="2">Uncharacterized protein</fullName>
    </submittedName>
</protein>
<accession>A0A6L2J7P5</accession>
<feature type="compositionally biased region" description="Low complexity" evidence="1">
    <location>
        <begin position="97"/>
        <end position="108"/>
    </location>
</feature>
<feature type="region of interest" description="Disordered" evidence="1">
    <location>
        <begin position="1"/>
        <end position="31"/>
    </location>
</feature>
<comment type="caution">
    <text evidence="2">The sequence shown here is derived from an EMBL/GenBank/DDBJ whole genome shotgun (WGS) entry which is preliminary data.</text>
</comment>